<feature type="compositionally biased region" description="Polar residues" evidence="3">
    <location>
        <begin position="367"/>
        <end position="385"/>
    </location>
</feature>
<keyword evidence="5" id="KW-1185">Reference proteome</keyword>
<evidence type="ECO:0000256" key="1">
    <source>
        <dbReference type="ARBA" id="ARBA00038162"/>
    </source>
</evidence>
<dbReference type="EMBL" id="AJVK01002040">
    <property type="status" value="NOT_ANNOTATED_CDS"/>
    <property type="molecule type" value="Genomic_DNA"/>
</dbReference>
<feature type="compositionally biased region" description="Basic and acidic residues" evidence="3">
    <location>
        <begin position="388"/>
        <end position="418"/>
    </location>
</feature>
<dbReference type="InterPro" id="IPR002495">
    <property type="entry name" value="Glyco_trans_8"/>
</dbReference>
<proteinExistence type="inferred from homology"/>
<dbReference type="InterPro" id="IPR050587">
    <property type="entry name" value="GNT1/Glycosyltrans_8"/>
</dbReference>
<comment type="similarity">
    <text evidence="1">Belongs to the glycosyltransferase 8 family. Glycogenin subfamily.</text>
</comment>
<dbReference type="EnsemblMetazoa" id="PPAI000099-RA">
    <property type="protein sequence ID" value="PPAI000099-PA"/>
    <property type="gene ID" value="PPAI000099"/>
</dbReference>
<reference evidence="4" key="1">
    <citation type="submission" date="2022-08" db="UniProtKB">
        <authorList>
            <consortium name="EnsemblMetazoa"/>
        </authorList>
    </citation>
    <scope>IDENTIFICATION</scope>
    <source>
        <strain evidence="4">Israel</strain>
    </source>
</reference>
<organism evidence="4 5">
    <name type="scientific">Phlebotomus papatasi</name>
    <name type="common">Sandfly</name>
    <dbReference type="NCBI Taxonomy" id="29031"/>
    <lineage>
        <taxon>Eukaryota</taxon>
        <taxon>Metazoa</taxon>
        <taxon>Ecdysozoa</taxon>
        <taxon>Arthropoda</taxon>
        <taxon>Hexapoda</taxon>
        <taxon>Insecta</taxon>
        <taxon>Pterygota</taxon>
        <taxon>Neoptera</taxon>
        <taxon>Endopterygota</taxon>
        <taxon>Diptera</taxon>
        <taxon>Nematocera</taxon>
        <taxon>Psychodoidea</taxon>
        <taxon>Psychodidae</taxon>
        <taxon>Phlebotomus</taxon>
        <taxon>Phlebotomus</taxon>
    </lineage>
</organism>
<evidence type="ECO:0000256" key="2">
    <source>
        <dbReference type="ARBA" id="ARBA00038934"/>
    </source>
</evidence>
<evidence type="ECO:0000313" key="4">
    <source>
        <dbReference type="EnsemblMetazoa" id="PPAI000099-PA"/>
    </source>
</evidence>
<dbReference type="PANTHER" id="PTHR11183">
    <property type="entry name" value="GLYCOGENIN SUBFAMILY MEMBER"/>
    <property type="match status" value="1"/>
</dbReference>
<evidence type="ECO:0000256" key="3">
    <source>
        <dbReference type="SAM" id="MobiDB-lite"/>
    </source>
</evidence>
<feature type="region of interest" description="Disordered" evidence="3">
    <location>
        <begin position="363"/>
        <end position="426"/>
    </location>
</feature>
<dbReference type="EMBL" id="AJVK01002039">
    <property type="status" value="NOT_ANNOTATED_CDS"/>
    <property type="molecule type" value="Genomic_DNA"/>
</dbReference>
<dbReference type="EMBL" id="AJVK01002042">
    <property type="status" value="NOT_ANNOTATED_CDS"/>
    <property type="molecule type" value="Genomic_DNA"/>
</dbReference>
<feature type="region of interest" description="Disordered" evidence="3">
    <location>
        <begin position="548"/>
        <end position="581"/>
    </location>
</feature>
<dbReference type="EC" id="2.4.1.186" evidence="2"/>
<feature type="region of interest" description="Disordered" evidence="3">
    <location>
        <begin position="441"/>
        <end position="519"/>
    </location>
</feature>
<evidence type="ECO:0000313" key="5">
    <source>
        <dbReference type="Proteomes" id="UP000092462"/>
    </source>
</evidence>
<feature type="compositionally biased region" description="Basic and acidic residues" evidence="3">
    <location>
        <begin position="553"/>
        <end position="571"/>
    </location>
</feature>
<dbReference type="FunFam" id="3.90.550.10:FF:000085">
    <property type="entry name" value="Glycogenin, isoform B"/>
    <property type="match status" value="1"/>
</dbReference>
<dbReference type="InterPro" id="IPR029044">
    <property type="entry name" value="Nucleotide-diphossugar_trans"/>
</dbReference>
<dbReference type="Gene3D" id="3.90.550.10">
    <property type="entry name" value="Spore Coat Polysaccharide Biosynthesis Protein SpsA, Chain A"/>
    <property type="match status" value="1"/>
</dbReference>
<dbReference type="VEuPathDB" id="VectorBase:PPAPM1_005214"/>
<name>A0A1B0GLU3_PHLPP</name>
<dbReference type="AlphaFoldDB" id="A0A1B0GLU3"/>
<dbReference type="EMBL" id="AJVK01002041">
    <property type="status" value="NOT_ANNOTATED_CDS"/>
    <property type="molecule type" value="Genomic_DNA"/>
</dbReference>
<dbReference type="CDD" id="cd02537">
    <property type="entry name" value="GT8_Glycogenin"/>
    <property type="match status" value="1"/>
</dbReference>
<feature type="compositionally biased region" description="Polar residues" evidence="3">
    <location>
        <begin position="475"/>
        <end position="493"/>
    </location>
</feature>
<dbReference type="SUPFAM" id="SSF53448">
    <property type="entry name" value="Nucleotide-diphospho-sugar transferases"/>
    <property type="match status" value="1"/>
</dbReference>
<accession>A0A1B0GLU3</accession>
<dbReference type="GO" id="GO:0008466">
    <property type="term" value="F:glycogenin glucosyltransferase activity"/>
    <property type="evidence" value="ECO:0007669"/>
    <property type="project" value="UniProtKB-EC"/>
</dbReference>
<feature type="compositionally biased region" description="Basic and acidic residues" evidence="3">
    <location>
        <begin position="461"/>
        <end position="474"/>
    </location>
</feature>
<protein>
    <recommendedName>
        <fullName evidence="2">glycogenin glucosyltransferase</fullName>
        <ecNumber evidence="2">2.4.1.186</ecNumber>
    </recommendedName>
</protein>
<dbReference type="Proteomes" id="UP000092462">
    <property type="component" value="Unassembled WGS sequence"/>
</dbReference>
<dbReference type="Pfam" id="PF01501">
    <property type="entry name" value="Glyco_transf_8"/>
    <property type="match status" value="1"/>
</dbReference>
<dbReference type="VEuPathDB" id="VectorBase:PPAI000099"/>
<dbReference type="EMBL" id="AJVK01002043">
    <property type="status" value="NOT_ANNOTATED_CDS"/>
    <property type="molecule type" value="Genomic_DNA"/>
</dbReference>
<sequence>MTYWPIFAEFAWVTLATNDSYSLGALVVAASLKRAATAHQLAVLITPGVSAAMRTKLQTVFDVVQEVNVLDSRDSANLALLARPELGVTFTKLHCWNLTQFDKCVFLDADTLVLQNCDELFEREELSAAPDVGWPDCFNSGVFVFRPSQDTFGKLLDFAVKSGSFDGGDQGLLNLYFSDWAHSDISKHLPFVYNTCSTATYSYLPAFKQFGRDVKILHFIGTSKPWLQNFDPQTRTVRTPENYSHLACHLQTWWSIFFDQIHPHLTTDMNQQKEATTWYEEPQHDPPCPPYVPPPSLPTSNTFHPNSVIEIPTQEHQEIQQIHYYDPWEDYERNTEIIHKEVSEEYVKIDHFIEKIQENREEENFEHQSVQSRQNQKNSEEQTCQEVIYREESRQELFHNTEESRNEIPEITETKEIDPGPNKHSPELQKMTEILENRLPELIPPNTNSETPSEPPPGKLTVEKSPQESPKTPERQVNSISGTNDVKSTSNESGIAGALANVTLGEQRTPEQEALESQMRRQCWESGNIDYMGRDSFENILKRINLTMGETPETQKEDVLPEAKEGNHYSDAEENASGTIA</sequence>
<dbReference type="GO" id="GO:0005978">
    <property type="term" value="P:glycogen biosynthetic process"/>
    <property type="evidence" value="ECO:0007669"/>
    <property type="project" value="UniProtKB-ARBA"/>
</dbReference>